<dbReference type="Pfam" id="PF13343">
    <property type="entry name" value="SBP_bac_6"/>
    <property type="match status" value="1"/>
</dbReference>
<evidence type="ECO:0000256" key="2">
    <source>
        <dbReference type="SAM" id="SignalP"/>
    </source>
</evidence>
<comment type="caution">
    <text evidence="3">The sequence shown here is derived from an EMBL/GenBank/DDBJ whole genome shotgun (WGS) entry which is preliminary data.</text>
</comment>
<dbReference type="RefSeq" id="WP_055743970.1">
    <property type="nucleotide sequence ID" value="NZ_LJJB01000007.1"/>
</dbReference>
<organism evidence="3 4">
    <name type="scientific">Brevibacillus choshinensis</name>
    <dbReference type="NCBI Taxonomy" id="54911"/>
    <lineage>
        <taxon>Bacteria</taxon>
        <taxon>Bacillati</taxon>
        <taxon>Bacillota</taxon>
        <taxon>Bacilli</taxon>
        <taxon>Bacillales</taxon>
        <taxon>Paenibacillaceae</taxon>
        <taxon>Brevibacillus</taxon>
    </lineage>
</organism>
<name>A0ABR5NDT8_BRECH</name>
<sequence>MRNKLALKTALITGLLALGITGCGSVQEGTPATKEPATNAEQPKKALTLDEITNLAKQEGQVVSVGMPDGWANWKDTWNDLKTKYGLSHTDTDLSSSEEIAKFEAEKDNPTADIGDVGIAFGPIAVEKGLTQPYKTTHWDDIPDWAKDDQGHWLVGYQGTIAVLTDKKLVPNPPKTWDELLKGDYKVIVDDVAKSNQAQMTVLAAAMSHGGNEGNVQPGLEYFAELAKQGRLASMDVRPTNLEKGEVPVALLWDFTALGYRDKIDPNRFEVTILKEGSVVSGYTTIINKYAPHPHAAMLAREYILSDEGQINLARGYARPIRSNVKLPDDVTKKLISPEQYQNVKPISDYKVWDKTAKQLPQLWQEQVLVHVK</sequence>
<feature type="signal peptide" evidence="2">
    <location>
        <begin position="1"/>
        <end position="28"/>
    </location>
</feature>
<reference evidence="3 4" key="1">
    <citation type="submission" date="2015-09" db="EMBL/GenBank/DDBJ databases">
        <title>Genome sequencing project for genomic taxonomy and phylogenomics of Bacillus-like bacteria.</title>
        <authorList>
            <person name="Liu B."/>
            <person name="Wang J."/>
            <person name="Zhu Y."/>
            <person name="Liu G."/>
            <person name="Chen Q."/>
            <person name="Chen Z."/>
            <person name="Lan J."/>
            <person name="Che J."/>
            <person name="Ge C."/>
            <person name="Shi H."/>
            <person name="Pan Z."/>
            <person name="Liu X."/>
        </authorList>
    </citation>
    <scope>NUCLEOTIDE SEQUENCE [LARGE SCALE GENOMIC DNA]</scope>
    <source>
        <strain evidence="3 4">DSM 8552</strain>
    </source>
</reference>
<gene>
    <name evidence="3" type="ORF">AN963_08015</name>
</gene>
<keyword evidence="1 2" id="KW-0732">Signal</keyword>
<dbReference type="EMBL" id="LJJB01000007">
    <property type="protein sequence ID" value="KQL49658.1"/>
    <property type="molecule type" value="Genomic_DNA"/>
</dbReference>
<dbReference type="PANTHER" id="PTHR30006">
    <property type="entry name" value="THIAMINE-BINDING PERIPLASMIC PROTEIN-RELATED"/>
    <property type="match status" value="1"/>
</dbReference>
<dbReference type="Gene3D" id="3.40.190.10">
    <property type="entry name" value="Periplasmic binding protein-like II"/>
    <property type="match status" value="2"/>
</dbReference>
<accession>A0ABR5NDT8</accession>
<protein>
    <submittedName>
        <fullName evidence="3">ABC transporter substrate-binding protein</fullName>
    </submittedName>
</protein>
<evidence type="ECO:0000313" key="4">
    <source>
        <dbReference type="Proteomes" id="UP000051063"/>
    </source>
</evidence>
<evidence type="ECO:0000256" key="1">
    <source>
        <dbReference type="ARBA" id="ARBA00022729"/>
    </source>
</evidence>
<dbReference type="Proteomes" id="UP000051063">
    <property type="component" value="Unassembled WGS sequence"/>
</dbReference>
<feature type="chain" id="PRO_5046423261" evidence="2">
    <location>
        <begin position="29"/>
        <end position="373"/>
    </location>
</feature>
<keyword evidence="4" id="KW-1185">Reference proteome</keyword>
<dbReference type="PANTHER" id="PTHR30006:SF2">
    <property type="entry name" value="ABC TRANSPORTER SUBSTRATE-BINDING PROTEIN"/>
    <property type="match status" value="1"/>
</dbReference>
<evidence type="ECO:0000313" key="3">
    <source>
        <dbReference type="EMBL" id="KQL49658.1"/>
    </source>
</evidence>
<proteinExistence type="predicted"/>
<dbReference type="SUPFAM" id="SSF53850">
    <property type="entry name" value="Periplasmic binding protein-like II"/>
    <property type="match status" value="1"/>
</dbReference>
<dbReference type="PROSITE" id="PS51257">
    <property type="entry name" value="PROKAR_LIPOPROTEIN"/>
    <property type="match status" value="1"/>
</dbReference>